<evidence type="ECO:0000256" key="2">
    <source>
        <dbReference type="ARBA" id="ARBA00022771"/>
    </source>
</evidence>
<organism evidence="5 6">
    <name type="scientific">Lucilia cuprina</name>
    <name type="common">Green bottle fly</name>
    <name type="synonym">Australian sheep blowfly</name>
    <dbReference type="NCBI Taxonomy" id="7375"/>
    <lineage>
        <taxon>Eukaryota</taxon>
        <taxon>Metazoa</taxon>
        <taxon>Ecdysozoa</taxon>
        <taxon>Arthropoda</taxon>
        <taxon>Hexapoda</taxon>
        <taxon>Insecta</taxon>
        <taxon>Pterygota</taxon>
        <taxon>Neoptera</taxon>
        <taxon>Endopterygota</taxon>
        <taxon>Diptera</taxon>
        <taxon>Brachycera</taxon>
        <taxon>Muscomorpha</taxon>
        <taxon>Oestroidea</taxon>
        <taxon>Calliphoridae</taxon>
        <taxon>Luciliinae</taxon>
        <taxon>Lucilia</taxon>
    </lineage>
</organism>
<keyword evidence="6" id="KW-1185">Reference proteome</keyword>
<evidence type="ECO:0000313" key="5">
    <source>
        <dbReference type="EMBL" id="KNC29055.1"/>
    </source>
</evidence>
<protein>
    <recommendedName>
        <fullName evidence="4">Zinc finger DksA/TraR C4-type domain-containing protein</fullName>
    </recommendedName>
</protein>
<dbReference type="GO" id="GO:0008270">
    <property type="term" value="F:zinc ion binding"/>
    <property type="evidence" value="ECO:0007669"/>
    <property type="project" value="UniProtKB-KW"/>
</dbReference>
<dbReference type="EMBL" id="JRES01000707">
    <property type="protein sequence ID" value="KNC29055.1"/>
    <property type="molecule type" value="Genomic_DNA"/>
</dbReference>
<dbReference type="SUPFAM" id="SSF57716">
    <property type="entry name" value="Glucocorticoid receptor-like (DNA-binding domain)"/>
    <property type="match status" value="1"/>
</dbReference>
<reference evidence="5 6" key="1">
    <citation type="journal article" date="2015" name="Nat. Commun.">
        <title>Lucilia cuprina genome unlocks parasitic fly biology to underpin future interventions.</title>
        <authorList>
            <person name="Anstead C.A."/>
            <person name="Korhonen P.K."/>
            <person name="Young N.D."/>
            <person name="Hall R.S."/>
            <person name="Jex A.R."/>
            <person name="Murali S.C."/>
            <person name="Hughes D.S."/>
            <person name="Lee S.F."/>
            <person name="Perry T."/>
            <person name="Stroehlein A.J."/>
            <person name="Ansell B.R."/>
            <person name="Breugelmans B."/>
            <person name="Hofmann A."/>
            <person name="Qu J."/>
            <person name="Dugan S."/>
            <person name="Lee S.L."/>
            <person name="Chao H."/>
            <person name="Dinh H."/>
            <person name="Han Y."/>
            <person name="Doddapaneni H.V."/>
            <person name="Worley K.C."/>
            <person name="Muzny D.M."/>
            <person name="Ioannidis P."/>
            <person name="Waterhouse R.M."/>
            <person name="Zdobnov E.M."/>
            <person name="James P.J."/>
            <person name="Bagnall N.H."/>
            <person name="Kotze A.C."/>
            <person name="Gibbs R.A."/>
            <person name="Richards S."/>
            <person name="Batterham P."/>
            <person name="Gasser R.B."/>
        </authorList>
    </citation>
    <scope>NUCLEOTIDE SEQUENCE [LARGE SCALE GENOMIC DNA]</scope>
    <source>
        <strain evidence="5 6">LS</strain>
        <tissue evidence="5">Full body</tissue>
    </source>
</reference>
<proteinExistence type="predicted"/>
<evidence type="ECO:0000259" key="4">
    <source>
        <dbReference type="Pfam" id="PF01258"/>
    </source>
</evidence>
<dbReference type="InterPro" id="IPR000962">
    <property type="entry name" value="Znf_DskA_TraR"/>
</dbReference>
<keyword evidence="2" id="KW-0863">Zinc-finger</keyword>
<feature type="domain" description="Zinc finger DksA/TraR C4-type" evidence="4">
    <location>
        <begin position="34"/>
        <end position="66"/>
    </location>
</feature>
<dbReference type="PANTHER" id="PTHR38777:SF1">
    <property type="entry name" value="DNAK SUPPRESSOR PROTEIN"/>
    <property type="match status" value="1"/>
</dbReference>
<dbReference type="Proteomes" id="UP000037069">
    <property type="component" value="Unassembled WGS sequence"/>
</dbReference>
<sequence length="68" mass="7497">MIMADEIDVAHAEAAFLLALRLKTRPQYRGQSAVCCRECGEALPEARRRALPGVQRCVACTASHEQAR</sequence>
<accession>A0A0L0CA14</accession>
<dbReference type="PANTHER" id="PTHR38777">
    <property type="entry name" value="FELS-2 PROPHAGE PROTEIN"/>
    <property type="match status" value="1"/>
</dbReference>
<name>A0A0L0CA14_LUCCU</name>
<keyword evidence="3" id="KW-0862">Zinc</keyword>
<evidence type="ECO:0000256" key="1">
    <source>
        <dbReference type="ARBA" id="ARBA00022723"/>
    </source>
</evidence>
<dbReference type="Gene3D" id="1.20.120.910">
    <property type="entry name" value="DksA, coiled-coil domain"/>
    <property type="match status" value="1"/>
</dbReference>
<dbReference type="Pfam" id="PF01258">
    <property type="entry name" value="zf-dskA_traR"/>
    <property type="match status" value="1"/>
</dbReference>
<keyword evidence="1" id="KW-0479">Metal-binding</keyword>
<evidence type="ECO:0000313" key="6">
    <source>
        <dbReference type="Proteomes" id="UP000037069"/>
    </source>
</evidence>
<dbReference type="GO" id="GO:1900378">
    <property type="term" value="P:positive regulation of secondary metabolite biosynthetic process"/>
    <property type="evidence" value="ECO:0007669"/>
    <property type="project" value="TreeGrafter"/>
</dbReference>
<gene>
    <name evidence="5" type="ORF">FF38_10710</name>
</gene>
<dbReference type="PROSITE" id="PS51128">
    <property type="entry name" value="ZF_DKSA_2"/>
    <property type="match status" value="1"/>
</dbReference>
<evidence type="ECO:0000256" key="3">
    <source>
        <dbReference type="ARBA" id="ARBA00022833"/>
    </source>
</evidence>
<comment type="caution">
    <text evidence="5">The sequence shown here is derived from an EMBL/GenBank/DDBJ whole genome shotgun (WGS) entry which is preliminary data.</text>
</comment>
<dbReference type="AlphaFoldDB" id="A0A0L0CA14"/>